<dbReference type="EMBL" id="QFYS01000007">
    <property type="protein sequence ID" value="RAK63732.1"/>
    <property type="molecule type" value="Genomic_DNA"/>
</dbReference>
<keyword evidence="7 9" id="KW-0472">Membrane</keyword>
<feature type="transmembrane region" description="Helical" evidence="9">
    <location>
        <begin position="278"/>
        <end position="304"/>
    </location>
</feature>
<evidence type="ECO:0000313" key="11">
    <source>
        <dbReference type="Proteomes" id="UP000249524"/>
    </source>
</evidence>
<comment type="caution">
    <text evidence="10">The sequence shown here is derived from an EMBL/GenBank/DDBJ whole genome shotgun (WGS) entry which is preliminary data.</text>
</comment>
<evidence type="ECO:0000256" key="5">
    <source>
        <dbReference type="ARBA" id="ARBA00022692"/>
    </source>
</evidence>
<feature type="transmembrane region" description="Helical" evidence="9">
    <location>
        <begin position="393"/>
        <end position="412"/>
    </location>
</feature>
<evidence type="ECO:0000256" key="6">
    <source>
        <dbReference type="ARBA" id="ARBA00022989"/>
    </source>
</evidence>
<feature type="transmembrane region" description="Helical" evidence="9">
    <location>
        <begin position="20"/>
        <end position="39"/>
    </location>
</feature>
<feature type="transmembrane region" description="Helical" evidence="9">
    <location>
        <begin position="51"/>
        <end position="71"/>
    </location>
</feature>
<dbReference type="AlphaFoldDB" id="A0A328B8Q1"/>
<keyword evidence="6 9" id="KW-1133">Transmembrane helix</keyword>
<accession>A0A328B8Q1</accession>
<evidence type="ECO:0000313" key="10">
    <source>
        <dbReference type="EMBL" id="RAK63732.1"/>
    </source>
</evidence>
<evidence type="ECO:0000256" key="3">
    <source>
        <dbReference type="ARBA" id="ARBA00021069"/>
    </source>
</evidence>
<dbReference type="Gene3D" id="1.20.1740.10">
    <property type="entry name" value="Amino acid/polyamine transporter I"/>
    <property type="match status" value="1"/>
</dbReference>
<dbReference type="Pfam" id="PF13520">
    <property type="entry name" value="AA_permease_2"/>
    <property type="match status" value="1"/>
</dbReference>
<comment type="subcellular location">
    <subcellularLocation>
        <location evidence="1">Cell membrane</location>
        <topology evidence="1">Multi-pass membrane protein</topology>
    </subcellularLocation>
</comment>
<evidence type="ECO:0000256" key="9">
    <source>
        <dbReference type="SAM" id="Phobius"/>
    </source>
</evidence>
<proteinExistence type="inferred from homology"/>
<evidence type="ECO:0000256" key="8">
    <source>
        <dbReference type="ARBA" id="ARBA00045636"/>
    </source>
</evidence>
<comment type="function">
    <text evidence="8">Major component of the acid-resistance (AR) system allowing enteric pathogens to survive the acidic environment in the stomach. Exchanges extracellular arginine for its intracellular decarboxylation product agmatine (Agm) thereby expelling intracellular protons. Probably undergoes several conformational states in order to translocate the substrate across the membrane; keeps the substrate accessible to only 1 side of the membrane at a time by opening and closing 3 membrane-internal gates.</text>
</comment>
<dbReference type="OrthoDB" id="3185104at2"/>
<dbReference type="RefSeq" id="WP_111277042.1">
    <property type="nucleotide sequence ID" value="NZ_QFYS01000007.1"/>
</dbReference>
<dbReference type="InterPro" id="IPR002293">
    <property type="entry name" value="AA/rel_permease1"/>
</dbReference>
<dbReference type="Proteomes" id="UP000249524">
    <property type="component" value="Unassembled WGS sequence"/>
</dbReference>
<keyword evidence="11" id="KW-1185">Reference proteome</keyword>
<dbReference type="InterPro" id="IPR050367">
    <property type="entry name" value="APC_superfamily"/>
</dbReference>
<keyword evidence="4" id="KW-1003">Cell membrane</keyword>
<name>A0A328B8Q1_9CAUL</name>
<feature type="transmembrane region" description="Helical" evidence="9">
    <location>
        <begin position="333"/>
        <end position="352"/>
    </location>
</feature>
<feature type="transmembrane region" description="Helical" evidence="9">
    <location>
        <begin position="130"/>
        <end position="150"/>
    </location>
</feature>
<evidence type="ECO:0000256" key="1">
    <source>
        <dbReference type="ARBA" id="ARBA00004651"/>
    </source>
</evidence>
<dbReference type="PANTHER" id="PTHR42770">
    <property type="entry name" value="AMINO ACID TRANSPORTER-RELATED"/>
    <property type="match status" value="1"/>
</dbReference>
<feature type="transmembrane region" description="Helical" evidence="9">
    <location>
        <begin position="418"/>
        <end position="435"/>
    </location>
</feature>
<evidence type="ECO:0000256" key="2">
    <source>
        <dbReference type="ARBA" id="ARBA00008220"/>
    </source>
</evidence>
<reference evidence="10 11" key="1">
    <citation type="submission" date="2018-05" db="EMBL/GenBank/DDBJ databases">
        <authorList>
            <person name="Lanie J.A."/>
            <person name="Ng W.-L."/>
            <person name="Kazmierczak K.M."/>
            <person name="Andrzejewski T.M."/>
            <person name="Davidsen T.M."/>
            <person name="Wayne K.J."/>
            <person name="Tettelin H."/>
            <person name="Glass J.I."/>
            <person name="Rusch D."/>
            <person name="Podicherti R."/>
            <person name="Tsui H.-C.T."/>
            <person name="Winkler M.E."/>
        </authorList>
    </citation>
    <scope>NUCLEOTIDE SEQUENCE [LARGE SCALE GENOMIC DNA]</scope>
    <source>
        <strain evidence="10 11">BUT-10</strain>
    </source>
</reference>
<protein>
    <recommendedName>
        <fullName evidence="3">Arginine/agmatine antiporter</fullName>
    </recommendedName>
</protein>
<organism evidence="10 11">
    <name type="scientific">Phenylobacterium kunshanense</name>
    <dbReference type="NCBI Taxonomy" id="1445034"/>
    <lineage>
        <taxon>Bacteria</taxon>
        <taxon>Pseudomonadati</taxon>
        <taxon>Pseudomonadota</taxon>
        <taxon>Alphaproteobacteria</taxon>
        <taxon>Caulobacterales</taxon>
        <taxon>Caulobacteraceae</taxon>
        <taxon>Phenylobacterium</taxon>
    </lineage>
</organism>
<dbReference type="GO" id="GO:0022857">
    <property type="term" value="F:transmembrane transporter activity"/>
    <property type="evidence" value="ECO:0007669"/>
    <property type="project" value="InterPro"/>
</dbReference>
<evidence type="ECO:0000256" key="4">
    <source>
        <dbReference type="ARBA" id="ARBA00022475"/>
    </source>
</evidence>
<feature type="transmembrane region" description="Helical" evidence="9">
    <location>
        <begin position="162"/>
        <end position="181"/>
    </location>
</feature>
<dbReference type="PIRSF" id="PIRSF006060">
    <property type="entry name" value="AA_transporter"/>
    <property type="match status" value="1"/>
</dbReference>
<feature type="transmembrane region" description="Helical" evidence="9">
    <location>
        <begin position="201"/>
        <end position="225"/>
    </location>
</feature>
<dbReference type="GO" id="GO:0005886">
    <property type="term" value="C:plasma membrane"/>
    <property type="evidence" value="ECO:0007669"/>
    <property type="project" value="UniProtKB-SubCell"/>
</dbReference>
<feature type="transmembrane region" description="Helical" evidence="9">
    <location>
        <begin position="99"/>
        <end position="124"/>
    </location>
</feature>
<evidence type="ECO:0000256" key="7">
    <source>
        <dbReference type="ARBA" id="ARBA00023136"/>
    </source>
</evidence>
<keyword evidence="5 9" id="KW-0812">Transmembrane</keyword>
<feature type="transmembrane region" description="Helical" evidence="9">
    <location>
        <begin position="358"/>
        <end position="381"/>
    </location>
</feature>
<sequence>MTESTTGAAPAAARHGSIGVFGAAAIVMGSMVGSGVYLLPATMGAIGSISILGWLVATLAALAIAGVFVGLGRIVSDAEGLPGYVEAGLGRLAGVQSAVLYWTSLWVGTVAIAVAATGALGFLIPGLSSPSARLAVTVAVIWVAVALSWIGPRVVARTEALTLALGLLPVVLAATAGWWFFRADVFLASWNPTGQDLGEAVGASALNAFWAFLGMECAAATAGVVRDPTRNVPRATLLGVGGAAVLYISATTVMMGILPARELAASTAPFADVARATLGAALGAAIALCTFLRTAGGVTGWTLVMAETSRGAADQGLFWRAFRTRPGERTSPASLLGAGGLMTVVAVVTASPDLGQQFTTIINAVSLLCLYTYILAAGSLLRLSRRLSMRGRIAAVAVALLAIAFSLALIAQGKPVELGLSLLPVVAAGLLHARLRRG</sequence>
<feature type="transmembrane region" description="Helical" evidence="9">
    <location>
        <begin position="237"/>
        <end position="258"/>
    </location>
</feature>
<dbReference type="PANTHER" id="PTHR42770:SF18">
    <property type="entry name" value="ARGININE_AGMATINE ANTIPORTER"/>
    <property type="match status" value="1"/>
</dbReference>
<gene>
    <name evidence="10" type="ORF">DJ019_15890</name>
</gene>
<comment type="similarity">
    <text evidence="2">Belongs to the amino acid-polyamine-organocation (APC) superfamily. Basic amino acid/polyamine antiporter (APA) (TC 2.A.3.2) family.</text>
</comment>